<sequence length="79" mass="9104">MKFEYLNSSSLLLYRAADFVPLTTPQLAQQLQQLGTTKNPLYPLYLNNCTKRKSLLLNTVILQQNQIFEINLVFDGVRV</sequence>
<dbReference type="InParanoid" id="A0A0V1ASV6"/>
<comment type="caution">
    <text evidence="1">The sequence shown here is derived from an EMBL/GenBank/DDBJ whole genome shotgun (WGS) entry which is preliminary data.</text>
</comment>
<evidence type="ECO:0000313" key="1">
    <source>
        <dbReference type="EMBL" id="KRY27855.1"/>
    </source>
</evidence>
<protein>
    <submittedName>
        <fullName evidence="1">Uncharacterized protein</fullName>
    </submittedName>
</protein>
<organism evidence="1 2">
    <name type="scientific">Trichinella spiralis</name>
    <name type="common">Trichina worm</name>
    <dbReference type="NCBI Taxonomy" id="6334"/>
    <lineage>
        <taxon>Eukaryota</taxon>
        <taxon>Metazoa</taxon>
        <taxon>Ecdysozoa</taxon>
        <taxon>Nematoda</taxon>
        <taxon>Enoplea</taxon>
        <taxon>Dorylaimia</taxon>
        <taxon>Trichinellida</taxon>
        <taxon>Trichinellidae</taxon>
        <taxon>Trichinella</taxon>
    </lineage>
</organism>
<proteinExistence type="predicted"/>
<gene>
    <name evidence="1" type="ORF">T01_9504</name>
</gene>
<evidence type="ECO:0000313" key="2">
    <source>
        <dbReference type="Proteomes" id="UP000054776"/>
    </source>
</evidence>
<dbReference type="Proteomes" id="UP000054776">
    <property type="component" value="Unassembled WGS sequence"/>
</dbReference>
<reference evidence="1 2" key="1">
    <citation type="submission" date="2015-01" db="EMBL/GenBank/DDBJ databases">
        <title>Evolution of Trichinella species and genotypes.</title>
        <authorList>
            <person name="Korhonen P.K."/>
            <person name="Edoardo P."/>
            <person name="Giuseppe L.R."/>
            <person name="Gasser R.B."/>
        </authorList>
    </citation>
    <scope>NUCLEOTIDE SEQUENCE [LARGE SCALE GENOMIC DNA]</scope>
    <source>
        <strain evidence="1">ISS3</strain>
    </source>
</reference>
<accession>A0A0V1ASV6</accession>
<name>A0A0V1ASV6_TRISP</name>
<dbReference type="AlphaFoldDB" id="A0A0V1ASV6"/>
<keyword evidence="2" id="KW-1185">Reference proteome</keyword>
<dbReference type="EMBL" id="JYDH01000231">
    <property type="protein sequence ID" value="KRY27855.1"/>
    <property type="molecule type" value="Genomic_DNA"/>
</dbReference>